<evidence type="ECO:0000259" key="11">
    <source>
        <dbReference type="Pfam" id="PF20974"/>
    </source>
</evidence>
<gene>
    <name evidence="12" type="ORF">TrLO_g2661</name>
</gene>
<organism evidence="12 13">
    <name type="scientific">Triparma laevis f. longispina</name>
    <dbReference type="NCBI Taxonomy" id="1714387"/>
    <lineage>
        <taxon>Eukaryota</taxon>
        <taxon>Sar</taxon>
        <taxon>Stramenopiles</taxon>
        <taxon>Ochrophyta</taxon>
        <taxon>Bolidophyceae</taxon>
        <taxon>Parmales</taxon>
        <taxon>Triparmaceae</taxon>
        <taxon>Triparma</taxon>
    </lineage>
</organism>
<dbReference type="Gene3D" id="2.40.240.10">
    <property type="entry name" value="Ribosomal Protein L25, Chain P"/>
    <property type="match status" value="2"/>
</dbReference>
<evidence type="ECO:0000259" key="9">
    <source>
        <dbReference type="Pfam" id="PF00749"/>
    </source>
</evidence>
<dbReference type="AlphaFoldDB" id="A0A9W7AQS7"/>
<dbReference type="InterPro" id="IPR020056">
    <property type="entry name" value="Rbsml_bL25/Gln-tRNA_synth_N"/>
</dbReference>
<comment type="catalytic activity">
    <reaction evidence="7">
        <text>tRNA(Gln) + L-glutamine + ATP = L-glutaminyl-tRNA(Gln) + AMP + diphosphate</text>
        <dbReference type="Rhea" id="RHEA:20121"/>
        <dbReference type="Rhea" id="RHEA-COMP:9662"/>
        <dbReference type="Rhea" id="RHEA-COMP:9681"/>
        <dbReference type="ChEBI" id="CHEBI:30616"/>
        <dbReference type="ChEBI" id="CHEBI:33019"/>
        <dbReference type="ChEBI" id="CHEBI:58359"/>
        <dbReference type="ChEBI" id="CHEBI:78442"/>
        <dbReference type="ChEBI" id="CHEBI:78521"/>
        <dbReference type="ChEBI" id="CHEBI:456215"/>
        <dbReference type="EC" id="6.1.1.18"/>
    </reaction>
</comment>
<comment type="similarity">
    <text evidence="8">Belongs to the class-I aminoacyl-tRNA synthetase family.</text>
</comment>
<accession>A0A9W7AQS7</accession>
<dbReference type="EC" id="6.1.1.18" evidence="1"/>
<keyword evidence="13" id="KW-1185">Reference proteome</keyword>
<evidence type="ECO:0000256" key="6">
    <source>
        <dbReference type="ARBA" id="ARBA00023146"/>
    </source>
</evidence>
<proteinExistence type="inferred from homology"/>
<feature type="domain" description="Glutamyl/glutaminyl-tRNA synthetase class Ib catalytic" evidence="9">
    <location>
        <begin position="39"/>
        <end position="365"/>
    </location>
</feature>
<reference evidence="13" key="1">
    <citation type="journal article" date="2023" name="Commun. Biol.">
        <title>Genome analysis of Parmales, the sister group of diatoms, reveals the evolutionary specialization of diatoms from phago-mixotrophs to photoautotrophs.</title>
        <authorList>
            <person name="Ban H."/>
            <person name="Sato S."/>
            <person name="Yoshikawa S."/>
            <person name="Yamada K."/>
            <person name="Nakamura Y."/>
            <person name="Ichinomiya M."/>
            <person name="Sato N."/>
            <person name="Blanc-Mathieu R."/>
            <person name="Endo H."/>
            <person name="Kuwata A."/>
            <person name="Ogata H."/>
        </authorList>
    </citation>
    <scope>NUCLEOTIDE SEQUENCE [LARGE SCALE GENOMIC DNA]</scope>
    <source>
        <strain evidence="13">NIES 3700</strain>
    </source>
</reference>
<dbReference type="FunFam" id="3.40.50.620:FF:000037">
    <property type="entry name" value="Glutamine--tRNA ligase cytoplasmic"/>
    <property type="match status" value="1"/>
</dbReference>
<dbReference type="NCBIfam" id="TIGR00440">
    <property type="entry name" value="glnS"/>
    <property type="match status" value="1"/>
</dbReference>
<dbReference type="OrthoDB" id="10250478at2759"/>
<keyword evidence="3 8" id="KW-0547">Nucleotide-binding</keyword>
<dbReference type="Pfam" id="PF03950">
    <property type="entry name" value="tRNA-synt_1c_C"/>
    <property type="match status" value="1"/>
</dbReference>
<feature type="domain" description="Glutamyl/glutaminyl-tRNA synthetase class Ib anti-codon binding" evidence="10">
    <location>
        <begin position="376"/>
        <end position="472"/>
    </location>
</feature>
<evidence type="ECO:0000256" key="4">
    <source>
        <dbReference type="ARBA" id="ARBA00022840"/>
    </source>
</evidence>
<evidence type="ECO:0000256" key="3">
    <source>
        <dbReference type="ARBA" id="ARBA00022741"/>
    </source>
</evidence>
<keyword evidence="5 8" id="KW-0648">Protein biosynthesis</keyword>
<dbReference type="InterPro" id="IPR049437">
    <property type="entry name" value="tRNA-synt_1c_C2"/>
</dbReference>
<name>A0A9W7AQS7_9STRA</name>
<dbReference type="Proteomes" id="UP001165122">
    <property type="component" value="Unassembled WGS sequence"/>
</dbReference>
<dbReference type="PROSITE" id="PS00178">
    <property type="entry name" value="AA_TRNA_LIGASE_I"/>
    <property type="match status" value="1"/>
</dbReference>
<evidence type="ECO:0000256" key="2">
    <source>
        <dbReference type="ARBA" id="ARBA00022598"/>
    </source>
</evidence>
<evidence type="ECO:0000313" key="13">
    <source>
        <dbReference type="Proteomes" id="UP001165122"/>
    </source>
</evidence>
<protein>
    <recommendedName>
        <fullName evidence="1">glutamine--tRNA ligase</fullName>
        <ecNumber evidence="1">6.1.1.18</ecNumber>
    </recommendedName>
</protein>
<dbReference type="PANTHER" id="PTHR43097">
    <property type="entry name" value="GLUTAMINE-TRNA LIGASE"/>
    <property type="match status" value="1"/>
</dbReference>
<dbReference type="InterPro" id="IPR001412">
    <property type="entry name" value="aa-tRNA-synth_I_CS"/>
</dbReference>
<dbReference type="InterPro" id="IPR011035">
    <property type="entry name" value="Ribosomal_bL25/Gln-tRNA_synth"/>
</dbReference>
<dbReference type="InterPro" id="IPR014729">
    <property type="entry name" value="Rossmann-like_a/b/a_fold"/>
</dbReference>
<keyword evidence="2 8" id="KW-0436">Ligase</keyword>
<dbReference type="Pfam" id="PF20974">
    <property type="entry name" value="tRNA-synt_1c_C2"/>
    <property type="match status" value="1"/>
</dbReference>
<keyword evidence="4 8" id="KW-0067">ATP-binding</keyword>
<dbReference type="GO" id="GO:0006425">
    <property type="term" value="P:glutaminyl-tRNA aminoacylation"/>
    <property type="evidence" value="ECO:0007669"/>
    <property type="project" value="InterPro"/>
</dbReference>
<evidence type="ECO:0000259" key="10">
    <source>
        <dbReference type="Pfam" id="PF03950"/>
    </source>
</evidence>
<evidence type="ECO:0000256" key="7">
    <source>
        <dbReference type="ARBA" id="ARBA00048270"/>
    </source>
</evidence>
<comment type="caution">
    <text evidence="12">The sequence shown here is derived from an EMBL/GenBank/DDBJ whole genome shotgun (WGS) entry which is preliminary data.</text>
</comment>
<evidence type="ECO:0000256" key="5">
    <source>
        <dbReference type="ARBA" id="ARBA00022917"/>
    </source>
</evidence>
<dbReference type="Gene3D" id="3.40.50.620">
    <property type="entry name" value="HUPs"/>
    <property type="match status" value="1"/>
</dbReference>
<dbReference type="GO" id="GO:0005524">
    <property type="term" value="F:ATP binding"/>
    <property type="evidence" value="ECO:0007669"/>
    <property type="project" value="UniProtKB-KW"/>
</dbReference>
<dbReference type="GO" id="GO:0005829">
    <property type="term" value="C:cytosol"/>
    <property type="evidence" value="ECO:0007669"/>
    <property type="project" value="TreeGrafter"/>
</dbReference>
<evidence type="ECO:0000256" key="8">
    <source>
        <dbReference type="RuleBase" id="RU363037"/>
    </source>
</evidence>
<evidence type="ECO:0000313" key="12">
    <source>
        <dbReference type="EMBL" id="GMH75776.1"/>
    </source>
</evidence>
<dbReference type="PANTHER" id="PTHR43097:SF4">
    <property type="entry name" value="GLUTAMINE--TRNA LIGASE"/>
    <property type="match status" value="1"/>
</dbReference>
<dbReference type="Pfam" id="PF00749">
    <property type="entry name" value="tRNA-synt_1c"/>
    <property type="match status" value="1"/>
</dbReference>
<dbReference type="InterPro" id="IPR004514">
    <property type="entry name" value="Gln-tRNA-synth"/>
</dbReference>
<dbReference type="InterPro" id="IPR020059">
    <property type="entry name" value="Glu/Gln-tRNA-synth_Ib_codon-bd"/>
</dbReference>
<sequence>MSKPGVTNPDQLVGRPIPTWDENSAELASTHLKESGSIVRTRFPPEPNGYLHIGHAKSMNMNFSLAFEKLGVSPENRETYFRYDDTNPEKESKEYIDSLRNDLTWLGWSPAKTTYSSEGFNHLHSCAVKLIMKGLAYVCFLTKAEVEQQREVLKKRVAVIAKGGDPEKQCEAVSPDIYPGKYRNTSVEENLKLFEDMRKGKFPEGHCTLRMKMDITSPNPNMHDSMAYRIKYTAHPHVGSGWCIYPSYDFTHCIIDSLEGIDYSICTLEFETRRESYYWLLWALDLYKPRVYEMSRLNIAHTVLSKRRLLKLVDSNTVRGWDDPRMPTISGLRRRGYTKECINTFCNDIGATRNMNLVETNRLEQAARVCLADVSRRAMAVLDPVKVTLTNFTDSKTCTVPNIPTDPSKGSHDVIFTPTFYIDGADVRAEADSNFFGFAPTQLVGLKYADVKVRCDSVKVGKDGKPTEVICSVTDEVTKPKSYITWVSAVHNLPCEVRQYGHLFTVPEPSDKWEEEINAESEVVISTALVDPSAGELCDASSTDKWNSNNSFQFERIGYFVVDDDTTYDSKSGKGKIVFNSIVSLKVDIAKDTKKDATASAAAHAQRQRQAILKARLSIPVEEFFKKVEDYAGMFSKFDVDGFPTHDKDGEELKKSAAKKLKKDLAKHQKSLANAAKKK</sequence>
<keyword evidence="6 8" id="KW-0030">Aminoacyl-tRNA synthetase</keyword>
<dbReference type="InterPro" id="IPR050132">
    <property type="entry name" value="Gln/Glu-tRNA_Ligase"/>
</dbReference>
<dbReference type="SUPFAM" id="SSF50715">
    <property type="entry name" value="Ribosomal protein L25-like"/>
    <property type="match status" value="1"/>
</dbReference>
<evidence type="ECO:0000256" key="1">
    <source>
        <dbReference type="ARBA" id="ARBA00012836"/>
    </source>
</evidence>
<dbReference type="GO" id="GO:0004819">
    <property type="term" value="F:glutamine-tRNA ligase activity"/>
    <property type="evidence" value="ECO:0007669"/>
    <property type="project" value="UniProtKB-EC"/>
</dbReference>
<dbReference type="InterPro" id="IPR020058">
    <property type="entry name" value="Glu/Gln-tRNA-synth_Ib_cat-dom"/>
</dbReference>
<dbReference type="EMBL" id="BRXW01000735">
    <property type="protein sequence ID" value="GMH75776.1"/>
    <property type="molecule type" value="Genomic_DNA"/>
</dbReference>
<dbReference type="SUPFAM" id="SSF52374">
    <property type="entry name" value="Nucleotidylyl transferase"/>
    <property type="match status" value="1"/>
</dbReference>
<feature type="domain" description="tRNA synthetases class I (E and Q) anti-codon binding" evidence="11">
    <location>
        <begin position="484"/>
        <end position="563"/>
    </location>
</feature>